<dbReference type="Gene3D" id="3.90.70.80">
    <property type="match status" value="1"/>
</dbReference>
<dbReference type="AlphaFoldDB" id="A0A914Z061"/>
<sequence>MHGTRIDELFNPRKRCFVGGEINVSLEGKFAKIPKVLQFSNEDSCGNELDYLSFCTSKSFEDAAQTSSLYVSLKDVYFPPEDAWLRSKCYLLGIIFHENVSKFRPSIDDIQKFTIVKPDDVISVQGDGHCGYRSLSVIICGKQYYHNKIRRMICSLITQNNDPNFEEMYIFRNAKAIAYGKLQIDSAVDCEERMWMDDADLAAAANLFECNIFVLNSLDQWQCYGKKTFENGIMDSCVNFDPKLPTLLLQNSGGNHFSPVVNVRPK</sequence>
<dbReference type="SUPFAM" id="SSF54001">
    <property type="entry name" value="Cysteine proteinases"/>
    <property type="match status" value="1"/>
</dbReference>
<evidence type="ECO:0000313" key="2">
    <source>
        <dbReference type="Proteomes" id="UP000887577"/>
    </source>
</evidence>
<dbReference type="InterPro" id="IPR038765">
    <property type="entry name" value="Papain-like_cys_pep_sf"/>
</dbReference>
<reference evidence="3" key="1">
    <citation type="submission" date="2022-11" db="UniProtKB">
        <authorList>
            <consortium name="WormBaseParasite"/>
        </authorList>
    </citation>
    <scope>IDENTIFICATION</scope>
</reference>
<protein>
    <submittedName>
        <fullName evidence="3">OTU domain-containing protein</fullName>
    </submittedName>
</protein>
<dbReference type="InterPro" id="IPR003323">
    <property type="entry name" value="OTU_dom"/>
</dbReference>
<dbReference type="Proteomes" id="UP000887577">
    <property type="component" value="Unplaced"/>
</dbReference>
<dbReference type="PROSITE" id="PS50802">
    <property type="entry name" value="OTU"/>
    <property type="match status" value="1"/>
</dbReference>
<accession>A0A914Z061</accession>
<dbReference type="Pfam" id="PF02338">
    <property type="entry name" value="OTU"/>
    <property type="match status" value="1"/>
</dbReference>
<proteinExistence type="predicted"/>
<evidence type="ECO:0000259" key="1">
    <source>
        <dbReference type="PROSITE" id="PS50802"/>
    </source>
</evidence>
<keyword evidence="2" id="KW-1185">Reference proteome</keyword>
<name>A0A914Z061_9BILA</name>
<organism evidence="2 3">
    <name type="scientific">Panagrolaimus superbus</name>
    <dbReference type="NCBI Taxonomy" id="310955"/>
    <lineage>
        <taxon>Eukaryota</taxon>
        <taxon>Metazoa</taxon>
        <taxon>Ecdysozoa</taxon>
        <taxon>Nematoda</taxon>
        <taxon>Chromadorea</taxon>
        <taxon>Rhabditida</taxon>
        <taxon>Tylenchina</taxon>
        <taxon>Panagrolaimomorpha</taxon>
        <taxon>Panagrolaimoidea</taxon>
        <taxon>Panagrolaimidae</taxon>
        <taxon>Panagrolaimus</taxon>
    </lineage>
</organism>
<dbReference type="WBParaSite" id="PSU_v2.g6126.t1">
    <property type="protein sequence ID" value="PSU_v2.g6126.t1"/>
    <property type="gene ID" value="PSU_v2.g6126"/>
</dbReference>
<feature type="domain" description="OTU" evidence="1">
    <location>
        <begin position="119"/>
        <end position="263"/>
    </location>
</feature>
<evidence type="ECO:0000313" key="3">
    <source>
        <dbReference type="WBParaSite" id="PSU_v2.g6126.t1"/>
    </source>
</evidence>